<organism evidence="2 3">
    <name type="scientific">Rarispira pelagica</name>
    <dbReference type="NCBI Taxonomy" id="3141764"/>
    <lineage>
        <taxon>Bacteria</taxon>
        <taxon>Pseudomonadati</taxon>
        <taxon>Spirochaetota</taxon>
        <taxon>Spirochaetia</taxon>
        <taxon>Winmispirales</taxon>
        <taxon>Winmispiraceae</taxon>
        <taxon>Rarispira</taxon>
    </lineage>
</organism>
<feature type="transmembrane region" description="Helical" evidence="1">
    <location>
        <begin position="348"/>
        <end position="369"/>
    </location>
</feature>
<sequence length="741" mass="84838">MTKECWFLLLVFLLFLSVTAVYSDEIPTDDIYSAFSAYREAFSSLFPREEGSGEEKTLRELIKEELYELGIPYADMPIDNIEGFHTFSRDILATVDTRSPVTVCLVVPVNTYNGMKTVEYHYASIAFALILLDRISRNPPMSYNLEVLFSGAEYSSHAFAGTFSYIKSLRDRQKRVVLYLSIENIRQKPRIYHTGGIRKSPAWLVMSVLRSAEARNIDMGFSSSSIYQMLSMIYKDATPFSSLLSNLYTQGIPAIAIANDKSSPIIKDERQAVTDIMAMLEDSIKRIPTDYSTTWENHYLVVKLPYMQYLVIREYYYTLFIFLSIVLISAIAFTRYRSIKRYFKALTSSYGTPLVFVILTIFLMLATLLDRSILEFKGYDRLIELRLIDFVFLKLSVSIFLFSLFIWIIHIIPIRLAKNTHFYTANALLFLAIDMAIFGSILLPLALFFLWAIVCTLLFSSSRNIFLRVLFSLLAPLWFIRAFAIMLTEARQLARLIVIPTLSGDLFLAFLLLPFFLLLMRLDIYIHNKRRRKGRLLVVVISISLVAIVAFSTRLLLTPIFANNIKQPVDVYTISSDNTNTASLNIESPAYLPDMTIKYANIYRGLSSARIKKLSFLIPPPREEVISYDYSIKTFLGRKIIRLYINSKRPIKKIKIEVTGSGDIPILDCNFPYISTDKNTAIINIGKNPPLPLEIILGIKESDRARMVIHTTTDETAIPVEIDAENIEINRYGKYIKTLDL</sequence>
<feature type="transmembrane region" description="Helical" evidence="1">
    <location>
        <begin position="315"/>
        <end position="336"/>
    </location>
</feature>
<feature type="transmembrane region" description="Helical" evidence="1">
    <location>
        <begin position="428"/>
        <end position="453"/>
    </location>
</feature>
<reference evidence="2 3" key="1">
    <citation type="submission" date="2024-03" db="EMBL/GenBank/DDBJ databases">
        <title>Ignisphaera cupida sp. nov., a hyperthermophilic hydrolytic archaeon from a hot spring of Kamchatka, and proposal of Ignisphaeraceae fam. nov.</title>
        <authorList>
            <person name="Podosokorskaya O.A."/>
            <person name="Elcheninov A.G."/>
            <person name="Maltseva A.I."/>
            <person name="Zayulina K.S."/>
            <person name="Novikov A."/>
            <person name="Merkel A.Y."/>
        </authorList>
    </citation>
    <scope>NUCLEOTIDE SEQUENCE [LARGE SCALE GENOMIC DNA]</scope>
    <source>
        <strain evidence="2 3">38H-sp</strain>
    </source>
</reference>
<keyword evidence="1" id="KW-1133">Transmembrane helix</keyword>
<dbReference type="Proteomes" id="UP001466331">
    <property type="component" value="Unassembled WGS sequence"/>
</dbReference>
<gene>
    <name evidence="2" type="ORF">WKV44_05785</name>
</gene>
<feature type="transmembrane region" description="Helical" evidence="1">
    <location>
        <begin position="390"/>
        <end position="416"/>
    </location>
</feature>
<accession>A0ABU9UD25</accession>
<dbReference type="SUPFAM" id="SSF53187">
    <property type="entry name" value="Zn-dependent exopeptidases"/>
    <property type="match status" value="1"/>
</dbReference>
<dbReference type="RefSeq" id="WP_420069493.1">
    <property type="nucleotide sequence ID" value="NZ_JBCHKQ010000002.1"/>
</dbReference>
<keyword evidence="3" id="KW-1185">Reference proteome</keyword>
<evidence type="ECO:0000313" key="2">
    <source>
        <dbReference type="EMBL" id="MEM5948047.1"/>
    </source>
</evidence>
<evidence type="ECO:0008006" key="4">
    <source>
        <dbReference type="Google" id="ProtNLM"/>
    </source>
</evidence>
<comment type="caution">
    <text evidence="2">The sequence shown here is derived from an EMBL/GenBank/DDBJ whole genome shotgun (WGS) entry which is preliminary data.</text>
</comment>
<protein>
    <recommendedName>
        <fullName evidence="4">Peptidase M28 domain-containing protein</fullName>
    </recommendedName>
</protein>
<dbReference type="EMBL" id="JBCHKQ010000002">
    <property type="protein sequence ID" value="MEM5948047.1"/>
    <property type="molecule type" value="Genomic_DNA"/>
</dbReference>
<proteinExistence type="predicted"/>
<evidence type="ECO:0000313" key="3">
    <source>
        <dbReference type="Proteomes" id="UP001466331"/>
    </source>
</evidence>
<feature type="transmembrane region" description="Helical" evidence="1">
    <location>
        <begin position="465"/>
        <end position="486"/>
    </location>
</feature>
<feature type="transmembrane region" description="Helical" evidence="1">
    <location>
        <begin position="536"/>
        <end position="557"/>
    </location>
</feature>
<keyword evidence="1" id="KW-0472">Membrane</keyword>
<evidence type="ECO:0000256" key="1">
    <source>
        <dbReference type="SAM" id="Phobius"/>
    </source>
</evidence>
<name>A0ABU9UD25_9SPIR</name>
<keyword evidence="1" id="KW-0812">Transmembrane</keyword>
<feature type="transmembrane region" description="Helical" evidence="1">
    <location>
        <begin position="506"/>
        <end position="524"/>
    </location>
</feature>